<evidence type="ECO:0000313" key="11">
    <source>
        <dbReference type="EMBL" id="QJW37261.1"/>
    </source>
</evidence>
<feature type="transmembrane region" description="Helical" evidence="9">
    <location>
        <begin position="129"/>
        <end position="149"/>
    </location>
</feature>
<feature type="transmembrane region" description="Helical" evidence="9">
    <location>
        <begin position="98"/>
        <end position="117"/>
    </location>
</feature>
<feature type="transmembrane region" description="Helical" evidence="9">
    <location>
        <begin position="338"/>
        <end position="371"/>
    </location>
</feature>
<dbReference type="KEGG" id="cprt:FIC82_014810"/>
<dbReference type="CDD" id="cd17320">
    <property type="entry name" value="MFS_MdfA_MDR_like"/>
    <property type="match status" value="1"/>
</dbReference>
<dbReference type="InterPro" id="IPR005829">
    <property type="entry name" value="Sugar_transporter_CS"/>
</dbReference>
<evidence type="ECO:0000256" key="3">
    <source>
        <dbReference type="ARBA" id="ARBA00022448"/>
    </source>
</evidence>
<evidence type="ECO:0000256" key="4">
    <source>
        <dbReference type="ARBA" id="ARBA00022475"/>
    </source>
</evidence>
<evidence type="ECO:0000256" key="9">
    <source>
        <dbReference type="SAM" id="Phobius"/>
    </source>
</evidence>
<evidence type="ECO:0000256" key="1">
    <source>
        <dbReference type="ARBA" id="ARBA00004651"/>
    </source>
</evidence>
<dbReference type="Pfam" id="PF07690">
    <property type="entry name" value="MFS_1"/>
    <property type="match status" value="1"/>
</dbReference>
<keyword evidence="6 9" id="KW-1133">Transmembrane helix</keyword>
<dbReference type="FunFam" id="1.20.1720.10:FF:000005">
    <property type="entry name" value="Bcr/CflA family efflux transporter"/>
    <property type="match status" value="1"/>
</dbReference>
<dbReference type="GO" id="GO:0005886">
    <property type="term" value="C:plasma membrane"/>
    <property type="evidence" value="ECO:0007669"/>
    <property type="project" value="UniProtKB-SubCell"/>
</dbReference>
<feature type="transmembrane region" description="Helical" evidence="9">
    <location>
        <begin position="64"/>
        <end position="86"/>
    </location>
</feature>
<keyword evidence="4" id="KW-1003">Cell membrane</keyword>
<dbReference type="AlphaFoldDB" id="A0A6M5UJ67"/>
<dbReference type="SUPFAM" id="SSF103473">
    <property type="entry name" value="MFS general substrate transporter"/>
    <property type="match status" value="1"/>
</dbReference>
<dbReference type="InterPro" id="IPR004812">
    <property type="entry name" value="Efflux_drug-R_Bcr/CmlA"/>
</dbReference>
<dbReference type="Gene3D" id="1.20.1720.10">
    <property type="entry name" value="Multidrug resistance protein D"/>
    <property type="match status" value="1"/>
</dbReference>
<dbReference type="GO" id="GO:1990961">
    <property type="term" value="P:xenobiotic detoxification by transmembrane export across the plasma membrane"/>
    <property type="evidence" value="ECO:0007669"/>
    <property type="project" value="InterPro"/>
</dbReference>
<feature type="transmembrane region" description="Helical" evidence="9">
    <location>
        <begin position="304"/>
        <end position="326"/>
    </location>
</feature>
<feature type="region of interest" description="Disordered" evidence="8">
    <location>
        <begin position="1"/>
        <end position="56"/>
    </location>
</feature>
<dbReference type="EMBL" id="CP052757">
    <property type="protein sequence ID" value="QJW37261.1"/>
    <property type="molecule type" value="Genomic_DNA"/>
</dbReference>
<dbReference type="InterPro" id="IPR020846">
    <property type="entry name" value="MFS_dom"/>
</dbReference>
<comment type="similarity">
    <text evidence="2">Belongs to the major facilitator superfamily. Bcr/CmlA family.</text>
</comment>
<feature type="transmembrane region" description="Helical" evidence="9">
    <location>
        <begin position="188"/>
        <end position="212"/>
    </location>
</feature>
<organism evidence="11 12">
    <name type="scientific">Cellulosimicrobium protaetiae</name>
    <dbReference type="NCBI Taxonomy" id="2587808"/>
    <lineage>
        <taxon>Bacteria</taxon>
        <taxon>Bacillati</taxon>
        <taxon>Actinomycetota</taxon>
        <taxon>Actinomycetes</taxon>
        <taxon>Micrococcales</taxon>
        <taxon>Promicromonosporaceae</taxon>
        <taxon>Cellulosimicrobium</taxon>
    </lineage>
</organism>
<evidence type="ECO:0000256" key="2">
    <source>
        <dbReference type="ARBA" id="ARBA00006236"/>
    </source>
</evidence>
<keyword evidence="3" id="KW-0813">Transport</keyword>
<keyword evidence="5 9" id="KW-0812">Transmembrane</keyword>
<name>A0A6M5UJ67_9MICO</name>
<evidence type="ECO:0000256" key="5">
    <source>
        <dbReference type="ARBA" id="ARBA00022692"/>
    </source>
</evidence>
<gene>
    <name evidence="11" type="ORF">FIC82_014810</name>
</gene>
<feature type="transmembrane region" description="Helical" evidence="9">
    <location>
        <begin position="268"/>
        <end position="292"/>
    </location>
</feature>
<dbReference type="GO" id="GO:0042910">
    <property type="term" value="F:xenobiotic transmembrane transporter activity"/>
    <property type="evidence" value="ECO:0007669"/>
    <property type="project" value="InterPro"/>
</dbReference>
<dbReference type="PROSITE" id="PS00216">
    <property type="entry name" value="SUGAR_TRANSPORT_1"/>
    <property type="match status" value="1"/>
</dbReference>
<evidence type="ECO:0000256" key="8">
    <source>
        <dbReference type="SAM" id="MobiDB-lite"/>
    </source>
</evidence>
<evidence type="ECO:0000256" key="7">
    <source>
        <dbReference type="ARBA" id="ARBA00023136"/>
    </source>
</evidence>
<dbReference type="Proteomes" id="UP000451354">
    <property type="component" value="Chromosome"/>
</dbReference>
<dbReference type="InterPro" id="IPR036259">
    <property type="entry name" value="MFS_trans_sf"/>
</dbReference>
<feature type="transmembrane region" description="Helical" evidence="9">
    <location>
        <begin position="155"/>
        <end position="176"/>
    </location>
</feature>
<dbReference type="PROSITE" id="PS50850">
    <property type="entry name" value="MFS"/>
    <property type="match status" value="1"/>
</dbReference>
<comment type="subcellular location">
    <subcellularLocation>
        <location evidence="1">Cell membrane</location>
        <topology evidence="1">Multi-pass membrane protein</topology>
    </subcellularLocation>
</comment>
<dbReference type="OrthoDB" id="9814303at2"/>
<feature type="transmembrane region" description="Helical" evidence="9">
    <location>
        <begin position="218"/>
        <end position="238"/>
    </location>
</feature>
<accession>A0A6M5UJ67</accession>
<dbReference type="PANTHER" id="PTHR23502:SF132">
    <property type="entry name" value="POLYAMINE TRANSPORTER 2-RELATED"/>
    <property type="match status" value="1"/>
</dbReference>
<evidence type="ECO:0000256" key="6">
    <source>
        <dbReference type="ARBA" id="ARBA00022989"/>
    </source>
</evidence>
<evidence type="ECO:0000259" key="10">
    <source>
        <dbReference type="PROSITE" id="PS50850"/>
    </source>
</evidence>
<protein>
    <submittedName>
        <fullName evidence="11">Multidrug effflux MFS transporter</fullName>
    </submittedName>
</protein>
<keyword evidence="12" id="KW-1185">Reference proteome</keyword>
<dbReference type="NCBIfam" id="TIGR00710">
    <property type="entry name" value="efflux_Bcr_CflA"/>
    <property type="match status" value="1"/>
</dbReference>
<feature type="transmembrane region" description="Helical" evidence="9">
    <location>
        <begin position="422"/>
        <end position="443"/>
    </location>
</feature>
<keyword evidence="7 9" id="KW-0472">Membrane</keyword>
<dbReference type="PANTHER" id="PTHR23502">
    <property type="entry name" value="MAJOR FACILITATOR SUPERFAMILY"/>
    <property type="match status" value="1"/>
</dbReference>
<evidence type="ECO:0000313" key="12">
    <source>
        <dbReference type="Proteomes" id="UP000451354"/>
    </source>
</evidence>
<proteinExistence type="inferred from homology"/>
<dbReference type="InterPro" id="IPR011701">
    <property type="entry name" value="MFS"/>
</dbReference>
<sequence>MPPACRTPPTRAERSSAGRARAEAGRGDSLPRGRVPSTRIDTMDAMPSSSVDPAVPRPRSSARWVLLLGALATLPALTVDMYLPLLPEVGAELGAPDSLAQLTLSGMLLGGAVGQLVIGPLSDRYGRRLPVLVGLSLHVVTSLLCALAPNIGILIGLRVLQGFFNASASVVAIAAIRDRFTGSDAARILSRLMLVIGLAPLLAPSIGSFIGSHASWRAVFWVLALGGLALGAIVLFWMPESLPLERRRPAGARTVLRGYASLLRDRHFVALAVLPGLGQAVLMSYVVGSPFVLQEGYGLSHGQFALLFAVNGIGLVLSAQANAALVRRVAPVRLLRTALVVQGVFAVGLLVVAVTGAGGIVGIVAALFLVLSMQGMIPANASALALTRHGEIAGTAAAVIGAFQSGVAGLVSPLVGVLGGDAVAMATVMLGAVVASLLVLAFATPAFRRGGWHTPV</sequence>
<feature type="domain" description="Major facilitator superfamily (MFS) profile" evidence="10">
    <location>
        <begin position="64"/>
        <end position="448"/>
    </location>
</feature>
<feature type="compositionally biased region" description="Basic and acidic residues" evidence="8">
    <location>
        <begin position="11"/>
        <end position="31"/>
    </location>
</feature>
<reference evidence="12" key="1">
    <citation type="journal article" date="2022" name="Int. J. Syst. Evol. Microbiol.">
        <title>Cellulosimicrobium protaetiae sp. nov., isolated from the gut of the larva of Protaetia brevitarsis seulensis.</title>
        <authorList>
            <person name="Le Han H."/>
            <person name="Nguyen T.T.H."/>
            <person name="Li Z."/>
            <person name="Shin N.R."/>
            <person name="Kim S.G."/>
        </authorList>
    </citation>
    <scope>NUCLEOTIDE SEQUENCE [LARGE SCALE GENOMIC DNA]</scope>
    <source>
        <strain evidence="12">BI34</strain>
    </source>
</reference>